<feature type="chain" id="PRO_5047455273" evidence="1">
    <location>
        <begin position="28"/>
        <end position="186"/>
    </location>
</feature>
<name>A0ABU4B0U8_9NOCA</name>
<dbReference type="Proteomes" id="UP001185899">
    <property type="component" value="Unassembled WGS sequence"/>
</dbReference>
<dbReference type="PROSITE" id="PS51257">
    <property type="entry name" value="PROKAR_LIPOPROTEIN"/>
    <property type="match status" value="1"/>
</dbReference>
<keyword evidence="3" id="KW-1185">Reference proteome</keyword>
<feature type="signal peptide" evidence="1">
    <location>
        <begin position="1"/>
        <end position="27"/>
    </location>
</feature>
<accession>A0ABU4B0U8</accession>
<gene>
    <name evidence="2" type="ORF">R3P95_16055</name>
</gene>
<dbReference type="RefSeq" id="WP_317548822.1">
    <property type="nucleotide sequence ID" value="NZ_JAWLKE010000006.1"/>
</dbReference>
<keyword evidence="1" id="KW-0732">Signal</keyword>
<evidence type="ECO:0000313" key="2">
    <source>
        <dbReference type="EMBL" id="MDV6232066.1"/>
    </source>
</evidence>
<dbReference type="EMBL" id="JAWLKE010000006">
    <property type="protein sequence ID" value="MDV6232066.1"/>
    <property type="molecule type" value="Genomic_DNA"/>
</dbReference>
<organism evidence="2 3">
    <name type="scientific">Rhodococcus cercidiphylli</name>
    <dbReference type="NCBI Taxonomy" id="489916"/>
    <lineage>
        <taxon>Bacteria</taxon>
        <taxon>Bacillati</taxon>
        <taxon>Actinomycetota</taxon>
        <taxon>Actinomycetes</taxon>
        <taxon>Mycobacteriales</taxon>
        <taxon>Nocardiaceae</taxon>
        <taxon>Rhodococcus</taxon>
    </lineage>
</organism>
<comment type="caution">
    <text evidence="2">The sequence shown here is derived from an EMBL/GenBank/DDBJ whole genome shotgun (WGS) entry which is preliminary data.</text>
</comment>
<evidence type="ECO:0000256" key="1">
    <source>
        <dbReference type="SAM" id="SignalP"/>
    </source>
</evidence>
<dbReference type="Pfam" id="PF12079">
    <property type="entry name" value="DUF3558"/>
    <property type="match status" value="1"/>
</dbReference>
<protein>
    <submittedName>
        <fullName evidence="2">DUF3558 domain-containing protein</fullName>
    </submittedName>
</protein>
<evidence type="ECO:0000313" key="3">
    <source>
        <dbReference type="Proteomes" id="UP001185899"/>
    </source>
</evidence>
<sequence length="186" mass="20151">MDEAMHRARRWLPAMAILLLLTGCASATEDDATPTAASTTLATPTTPWDPCTIPDEAIVRAGLNAETKESGIFGRDQNGFKICGWVSRSPADGYFVRIFVGLQSLDYIDDPAYFDRLQPVRVGTRDATQYQQIAADASRTCGIAFMAGAQLIRATLITGQLTGSPPYDPCTELNVVVARLEPELPK</sequence>
<reference evidence="2 3" key="1">
    <citation type="submission" date="2023-10" db="EMBL/GenBank/DDBJ databases">
        <title>Development of a sustainable strategy for remediation of hydrocarbon-contaminated territories based on the waste exchange concept.</title>
        <authorList>
            <person name="Krivoruchko A."/>
        </authorList>
    </citation>
    <scope>NUCLEOTIDE SEQUENCE [LARGE SCALE GENOMIC DNA]</scope>
    <source>
        <strain evidence="2 3">IEGM 1322</strain>
    </source>
</reference>
<proteinExistence type="predicted"/>
<dbReference type="InterPro" id="IPR024520">
    <property type="entry name" value="DUF3558"/>
</dbReference>